<dbReference type="GO" id="GO:0042775">
    <property type="term" value="P:mitochondrial ATP synthesis coupled electron transport"/>
    <property type="evidence" value="ECO:0007669"/>
    <property type="project" value="TreeGrafter"/>
</dbReference>
<dbReference type="Gene3D" id="1.10.10.140">
    <property type="entry name" value="Cytochrome c oxidase, subunit VIb"/>
    <property type="match status" value="1"/>
</dbReference>
<dbReference type="InterPro" id="IPR042289">
    <property type="entry name" value="COA6"/>
</dbReference>
<dbReference type="GO" id="GO:0005739">
    <property type="term" value="C:mitochondrion"/>
    <property type="evidence" value="ECO:0007669"/>
    <property type="project" value="UniProtKB-SubCell"/>
</dbReference>
<protein>
    <recommendedName>
        <fullName evidence="7">Cytochrome c oxidase assembly factor 6</fullName>
    </recommendedName>
</protein>
<keyword evidence="3" id="KW-1015">Disulfide bond</keyword>
<dbReference type="GO" id="GO:0008535">
    <property type="term" value="P:respiratory chain complex IV assembly"/>
    <property type="evidence" value="ECO:0007669"/>
    <property type="project" value="InterPro"/>
</dbReference>
<evidence type="ECO:0008006" key="7">
    <source>
        <dbReference type="Google" id="ProtNLM"/>
    </source>
</evidence>
<dbReference type="SUPFAM" id="SSF47694">
    <property type="entry name" value="Cytochrome c oxidase subunit h"/>
    <property type="match status" value="1"/>
</dbReference>
<name>A0A0E9WWI4_ANGAN</name>
<reference evidence="4" key="2">
    <citation type="journal article" date="2015" name="Fish Shellfish Immunol.">
        <title>Early steps in the European eel (Anguilla anguilla)-Vibrio vulnificus interaction in the gills: Role of the RtxA13 toxin.</title>
        <authorList>
            <person name="Callol A."/>
            <person name="Pajuelo D."/>
            <person name="Ebbesson L."/>
            <person name="Teles M."/>
            <person name="MacKenzie S."/>
            <person name="Amaro C."/>
        </authorList>
    </citation>
    <scope>NUCLEOTIDE SEQUENCE</scope>
</reference>
<evidence type="ECO:0000313" key="4">
    <source>
        <dbReference type="EMBL" id="JAH94591.1"/>
    </source>
</evidence>
<reference evidence="4" key="1">
    <citation type="submission" date="2014-11" db="EMBL/GenBank/DDBJ databases">
        <authorList>
            <person name="Amaro Gonzalez C."/>
        </authorList>
    </citation>
    <scope>NUCLEOTIDE SEQUENCE</scope>
</reference>
<accession>A0A0E9WWI4</accession>
<evidence type="ECO:0000256" key="3">
    <source>
        <dbReference type="ARBA" id="ARBA00023157"/>
    </source>
</evidence>
<evidence type="ECO:0000256" key="2">
    <source>
        <dbReference type="ARBA" id="ARBA00023128"/>
    </source>
</evidence>
<dbReference type="InterPro" id="IPR036549">
    <property type="entry name" value="CX6/COA6-like_sf"/>
</dbReference>
<keyword evidence="2" id="KW-0496">Mitochondrion</keyword>
<keyword evidence="6" id="KW-1185">Reference proteome</keyword>
<dbReference type="PANTHER" id="PTHR46690">
    <property type="entry name" value="CYTOCHROME C OXIDASE ASSEMBLY FACTOR 6 HOMOLOG"/>
    <property type="match status" value="1"/>
</dbReference>
<dbReference type="PANTHER" id="PTHR46690:SF1">
    <property type="entry name" value="CYTOCHROME C OXIDASE ASSEMBLY FACTOR 6 HOMOLOG"/>
    <property type="match status" value="1"/>
</dbReference>
<reference evidence="5" key="3">
    <citation type="submission" date="2021-01" db="EMBL/GenBank/DDBJ databases">
        <title>A chromosome-scale assembly of European eel, Anguilla anguilla.</title>
        <authorList>
            <person name="Henkel C."/>
            <person name="Jong-Raadsen S.A."/>
            <person name="Dufour S."/>
            <person name="Weltzien F.-A."/>
            <person name="Palstra A.P."/>
            <person name="Pelster B."/>
            <person name="Spaink H.P."/>
            <person name="Van Den Thillart G.E."/>
            <person name="Jansen H."/>
            <person name="Zahm M."/>
            <person name="Klopp C."/>
            <person name="Cedric C."/>
            <person name="Louis A."/>
            <person name="Berthelot C."/>
            <person name="Parey E."/>
            <person name="Roest Crollius H."/>
            <person name="Montfort J."/>
            <person name="Robinson-Rechavi M."/>
            <person name="Bucao C."/>
            <person name="Bouchez O."/>
            <person name="Gislard M."/>
            <person name="Lluch J."/>
            <person name="Milhes M."/>
            <person name="Lampietro C."/>
            <person name="Lopez Roques C."/>
            <person name="Donnadieu C."/>
            <person name="Braasch I."/>
            <person name="Desvignes T."/>
            <person name="Postlethwait J."/>
            <person name="Bobe J."/>
            <person name="Guiguen Y."/>
            <person name="Dirks R."/>
        </authorList>
    </citation>
    <scope>NUCLEOTIDE SEQUENCE</scope>
    <source>
        <strain evidence="5">Tag_6206</strain>
        <tissue evidence="5">Liver</tissue>
    </source>
</reference>
<proteinExistence type="predicted"/>
<gene>
    <name evidence="5" type="ORF">ANANG_G00142150</name>
</gene>
<evidence type="ECO:0000313" key="6">
    <source>
        <dbReference type="Proteomes" id="UP001044222"/>
    </source>
</evidence>
<evidence type="ECO:0000256" key="1">
    <source>
        <dbReference type="ARBA" id="ARBA00004173"/>
    </source>
</evidence>
<dbReference type="OrthoDB" id="16284at2759"/>
<dbReference type="PROSITE" id="PS51808">
    <property type="entry name" value="CHCH"/>
    <property type="match status" value="1"/>
</dbReference>
<organism evidence="4">
    <name type="scientific">Anguilla anguilla</name>
    <name type="common">European freshwater eel</name>
    <name type="synonym">Muraena anguilla</name>
    <dbReference type="NCBI Taxonomy" id="7936"/>
    <lineage>
        <taxon>Eukaryota</taxon>
        <taxon>Metazoa</taxon>
        <taxon>Chordata</taxon>
        <taxon>Craniata</taxon>
        <taxon>Vertebrata</taxon>
        <taxon>Euteleostomi</taxon>
        <taxon>Actinopterygii</taxon>
        <taxon>Neopterygii</taxon>
        <taxon>Teleostei</taxon>
        <taxon>Anguilliformes</taxon>
        <taxon>Anguillidae</taxon>
        <taxon>Anguilla</taxon>
    </lineage>
</organism>
<comment type="subcellular location">
    <subcellularLocation>
        <location evidence="1">Mitochondrion</location>
    </subcellularLocation>
</comment>
<dbReference type="AlphaFoldDB" id="A0A0E9WWI4"/>
<evidence type="ECO:0000313" key="5">
    <source>
        <dbReference type="EMBL" id="KAG5845711.1"/>
    </source>
</evidence>
<dbReference type="EMBL" id="JAFIRN010000007">
    <property type="protein sequence ID" value="KAG5845711.1"/>
    <property type="molecule type" value="Genomic_DNA"/>
</dbReference>
<dbReference type="EMBL" id="GBXM01013986">
    <property type="protein sequence ID" value="JAH94591.1"/>
    <property type="molecule type" value="Transcribed_RNA"/>
</dbReference>
<dbReference type="Pfam" id="PF02297">
    <property type="entry name" value="COX6B"/>
    <property type="match status" value="1"/>
</dbReference>
<dbReference type="InterPro" id="IPR048280">
    <property type="entry name" value="COX6B-like"/>
</dbReference>
<dbReference type="Proteomes" id="UP001044222">
    <property type="component" value="Chromosome 7"/>
</dbReference>
<sequence length="121" mass="14253">MVSIHEYLPCLCKYYFFYVRSCHVIGEKLSFVVTKLQSTVAIMTAPNSNQRRACWAARDVFWKCLDDSQDDGTACEKFRTDFEANCPAQWVKYFVKRRDFLKYKEKIETKGYESSEQSSKL</sequence>